<feature type="transmembrane region" description="Helical" evidence="7">
    <location>
        <begin position="31"/>
        <end position="55"/>
    </location>
</feature>
<keyword evidence="10" id="KW-1185">Reference proteome</keyword>
<organism evidence="9 10">
    <name type="scientific">Lentzea fradiae</name>
    <dbReference type="NCBI Taxonomy" id="200378"/>
    <lineage>
        <taxon>Bacteria</taxon>
        <taxon>Bacillati</taxon>
        <taxon>Actinomycetota</taxon>
        <taxon>Actinomycetes</taxon>
        <taxon>Pseudonocardiales</taxon>
        <taxon>Pseudonocardiaceae</taxon>
        <taxon>Lentzea</taxon>
    </lineage>
</organism>
<proteinExistence type="predicted"/>
<evidence type="ECO:0000256" key="2">
    <source>
        <dbReference type="ARBA" id="ARBA00022692"/>
    </source>
</evidence>
<dbReference type="RefSeq" id="WP_245744517.1">
    <property type="nucleotide sequence ID" value="NZ_FNCC01000019.1"/>
</dbReference>
<feature type="transmembrane region" description="Helical" evidence="7">
    <location>
        <begin position="67"/>
        <end position="89"/>
    </location>
</feature>
<accession>A0A1G8BGC5</accession>
<gene>
    <name evidence="9" type="ORF">SAMN05216553_11933</name>
</gene>
<evidence type="ECO:0000256" key="5">
    <source>
        <dbReference type="ARBA" id="ARBA00022989"/>
    </source>
</evidence>
<dbReference type="InterPro" id="IPR039421">
    <property type="entry name" value="Type_1_exporter"/>
</dbReference>
<dbReference type="InterPro" id="IPR003593">
    <property type="entry name" value="AAA+_ATPase"/>
</dbReference>
<comment type="subcellular location">
    <subcellularLocation>
        <location evidence="1">Cell membrane</location>
        <topology evidence="1">Multi-pass membrane protein</topology>
    </subcellularLocation>
</comment>
<dbReference type="SUPFAM" id="SSF90123">
    <property type="entry name" value="ABC transporter transmembrane region"/>
    <property type="match status" value="1"/>
</dbReference>
<dbReference type="PANTHER" id="PTHR24221:SF646">
    <property type="entry name" value="HAEMOLYSIN SECRETION ATP-BINDING PROTEIN"/>
    <property type="match status" value="1"/>
</dbReference>
<dbReference type="SMART" id="SM00382">
    <property type="entry name" value="AAA"/>
    <property type="match status" value="1"/>
</dbReference>
<evidence type="ECO:0000256" key="1">
    <source>
        <dbReference type="ARBA" id="ARBA00004651"/>
    </source>
</evidence>
<dbReference type="SUPFAM" id="SSF52540">
    <property type="entry name" value="P-loop containing nucleoside triphosphate hydrolases"/>
    <property type="match status" value="1"/>
</dbReference>
<dbReference type="STRING" id="200378.SAMN05216553_11933"/>
<dbReference type="PROSITE" id="PS00211">
    <property type="entry name" value="ABC_TRANSPORTER_1"/>
    <property type="match status" value="1"/>
</dbReference>
<feature type="domain" description="ABC transporter" evidence="8">
    <location>
        <begin position="362"/>
        <end position="605"/>
    </location>
</feature>
<dbReference type="PANTHER" id="PTHR24221">
    <property type="entry name" value="ATP-BINDING CASSETTE SUB-FAMILY B"/>
    <property type="match status" value="1"/>
</dbReference>
<dbReference type="GO" id="GO:0005524">
    <property type="term" value="F:ATP binding"/>
    <property type="evidence" value="ECO:0007669"/>
    <property type="project" value="UniProtKB-KW"/>
</dbReference>
<evidence type="ECO:0000256" key="7">
    <source>
        <dbReference type="SAM" id="Phobius"/>
    </source>
</evidence>
<dbReference type="GO" id="GO:0016887">
    <property type="term" value="F:ATP hydrolysis activity"/>
    <property type="evidence" value="ECO:0007669"/>
    <property type="project" value="InterPro"/>
</dbReference>
<dbReference type="PROSITE" id="PS50893">
    <property type="entry name" value="ABC_TRANSPORTER_2"/>
    <property type="match status" value="1"/>
</dbReference>
<name>A0A1G8BGC5_9PSEU</name>
<sequence length="624" mass="66528">MTTVPVRGGRCAELRGIVVARRRLAGLLSRAGWPLVLATAVCDLALGVLPVVFVVATSAVVGHVPEAAANGAAWTGALSALVVASLAFAGQQVLVPVQAGLGEVIARRIDGEVLDQLMAAALRAPGIGGLEDQRQLDLLSRARRELERGFQSPGKGCAGMLHLIARVTQLAGFAALVGIVFSWLAAVALLATVLAFRYGHRRGLHRFSNLFRANAAVRREGDYLRDLAMGATAAKEIRIFGTHGWLTDRYRTSYLSWLLPSWWERRRIMVRPFYGYTAFGVLAVAAVLGALGAASLSTAEIALVVQAVMGALRLAEHYPEADLQTEYGADAYDAVLAFERGMTGDEPAGGGTGPVPHPRSEIAFRGLAFGYPGAARPVFTDLDLTLRAGRCTAVIGVNGVGKTTLVKLLTRLYEPDRGVITADGVDIRRFAVDDWRARLAVVFQDFVRHERSARDNIGLGAVEHLDDEDGIRAAAGDAGVLPALDALPSGLDTPLAGHVTGGADLSGGQWQRVALARALFRLRHEGALLVLDEPTASLDVRAEARFFEEFQRVAAGRTSLLISHRFSTVRHADHIVVIAGGEVVEEGTHDELLSLGGRYAELFHLQAGQFGDDVAAHGEREAVG</sequence>
<evidence type="ECO:0000313" key="9">
    <source>
        <dbReference type="EMBL" id="SDH31640.1"/>
    </source>
</evidence>
<dbReference type="Proteomes" id="UP000199623">
    <property type="component" value="Unassembled WGS sequence"/>
</dbReference>
<dbReference type="Pfam" id="PF00005">
    <property type="entry name" value="ABC_tran"/>
    <property type="match status" value="1"/>
</dbReference>
<keyword evidence="5 7" id="KW-1133">Transmembrane helix</keyword>
<keyword evidence="3" id="KW-0547">Nucleotide-binding</keyword>
<dbReference type="GO" id="GO:0005886">
    <property type="term" value="C:plasma membrane"/>
    <property type="evidence" value="ECO:0007669"/>
    <property type="project" value="UniProtKB-SubCell"/>
</dbReference>
<dbReference type="EMBL" id="FNCC01000019">
    <property type="protein sequence ID" value="SDH31640.1"/>
    <property type="molecule type" value="Genomic_DNA"/>
</dbReference>
<dbReference type="InterPro" id="IPR017871">
    <property type="entry name" value="ABC_transporter-like_CS"/>
</dbReference>
<dbReference type="InterPro" id="IPR036640">
    <property type="entry name" value="ABC1_TM_sf"/>
</dbReference>
<evidence type="ECO:0000256" key="3">
    <source>
        <dbReference type="ARBA" id="ARBA00022741"/>
    </source>
</evidence>
<dbReference type="InterPro" id="IPR027417">
    <property type="entry name" value="P-loop_NTPase"/>
</dbReference>
<protein>
    <submittedName>
        <fullName evidence="9">ATP-binding cassette, subfamily B</fullName>
    </submittedName>
</protein>
<dbReference type="Gene3D" id="3.40.50.300">
    <property type="entry name" value="P-loop containing nucleotide triphosphate hydrolases"/>
    <property type="match status" value="1"/>
</dbReference>
<dbReference type="Gene3D" id="1.20.1560.10">
    <property type="entry name" value="ABC transporter type 1, transmembrane domain"/>
    <property type="match status" value="1"/>
</dbReference>
<evidence type="ECO:0000259" key="8">
    <source>
        <dbReference type="PROSITE" id="PS50893"/>
    </source>
</evidence>
<dbReference type="InterPro" id="IPR003439">
    <property type="entry name" value="ABC_transporter-like_ATP-bd"/>
</dbReference>
<feature type="transmembrane region" description="Helical" evidence="7">
    <location>
        <begin position="170"/>
        <end position="196"/>
    </location>
</feature>
<dbReference type="AlphaFoldDB" id="A0A1G8BGC5"/>
<keyword evidence="4 9" id="KW-0067">ATP-binding</keyword>
<reference evidence="10" key="1">
    <citation type="submission" date="2016-10" db="EMBL/GenBank/DDBJ databases">
        <authorList>
            <person name="Varghese N."/>
            <person name="Submissions S."/>
        </authorList>
    </citation>
    <scope>NUCLEOTIDE SEQUENCE [LARGE SCALE GENOMIC DNA]</scope>
    <source>
        <strain evidence="10">CGMCC 4.3506</strain>
    </source>
</reference>
<evidence type="ECO:0000313" key="10">
    <source>
        <dbReference type="Proteomes" id="UP000199623"/>
    </source>
</evidence>
<keyword evidence="6 7" id="KW-0472">Membrane</keyword>
<keyword evidence="2 7" id="KW-0812">Transmembrane</keyword>
<feature type="transmembrane region" description="Helical" evidence="7">
    <location>
        <begin position="273"/>
        <end position="296"/>
    </location>
</feature>
<evidence type="ECO:0000256" key="6">
    <source>
        <dbReference type="ARBA" id="ARBA00023136"/>
    </source>
</evidence>
<dbReference type="GO" id="GO:0034040">
    <property type="term" value="F:ATPase-coupled lipid transmembrane transporter activity"/>
    <property type="evidence" value="ECO:0007669"/>
    <property type="project" value="TreeGrafter"/>
</dbReference>
<evidence type="ECO:0000256" key="4">
    <source>
        <dbReference type="ARBA" id="ARBA00022840"/>
    </source>
</evidence>